<protein>
    <submittedName>
        <fullName evidence="3">Beta-lactamase superfamily II metal-dependent hydrolase</fullName>
    </submittedName>
</protein>
<evidence type="ECO:0000313" key="4">
    <source>
        <dbReference type="Proteomes" id="UP000741863"/>
    </source>
</evidence>
<keyword evidence="4" id="KW-1185">Reference proteome</keyword>
<accession>A0ABS2PHZ9</accession>
<dbReference type="SUPFAM" id="SSF56281">
    <property type="entry name" value="Metallo-hydrolase/oxidoreductase"/>
    <property type="match status" value="1"/>
</dbReference>
<dbReference type="EMBL" id="JAFBEC010000022">
    <property type="protein sequence ID" value="MBM7635058.1"/>
    <property type="molecule type" value="Genomic_DNA"/>
</dbReference>
<dbReference type="PANTHER" id="PTHR30619:SF7">
    <property type="entry name" value="BETA-LACTAMASE DOMAIN PROTEIN"/>
    <property type="match status" value="1"/>
</dbReference>
<dbReference type="Gene3D" id="3.60.15.10">
    <property type="entry name" value="Ribonuclease Z/Hydroxyacylglutathione hydrolase-like"/>
    <property type="match status" value="1"/>
</dbReference>
<dbReference type="PANTHER" id="PTHR30619">
    <property type="entry name" value="DNA INTERNALIZATION/COMPETENCE PROTEIN COMEC/REC2"/>
    <property type="match status" value="1"/>
</dbReference>
<dbReference type="InterPro" id="IPR036866">
    <property type="entry name" value="RibonucZ/Hydroxyglut_hydro"/>
</dbReference>
<dbReference type="GO" id="GO:0016787">
    <property type="term" value="F:hydrolase activity"/>
    <property type="evidence" value="ECO:0007669"/>
    <property type="project" value="UniProtKB-KW"/>
</dbReference>
<dbReference type="Pfam" id="PF00753">
    <property type="entry name" value="Lactamase_B"/>
    <property type="match status" value="1"/>
</dbReference>
<feature type="domain" description="Metallo-beta-lactamase" evidence="2">
    <location>
        <begin position="46"/>
        <end position="245"/>
    </location>
</feature>
<sequence length="283" mass="31416">MRALQFMFIFLLTIVLAACDNGFNQSTTEEAQSMSGAEVVFYDVGQGDSTLLRDQETTILIDTGRHDDPAVLEYLEADGVQDIDLLILTHPHADHIGQADVILENYDVEEVWMNGQEHTSATYERVIDAVLESEAAYEEPSPGDVATIGGFEFEVLNPYELTSNLNDGSLAMRVTYDGVSVLFTGDAEREAEENMMQQPELLNADVFHVGHHGSSTSNGEEFLQAVDPEVAIYSADVDSEYGHPHDKVVERFEDLGIELFGTAEHGEVYVIIQDGEWELFSER</sequence>
<evidence type="ECO:0000313" key="3">
    <source>
        <dbReference type="EMBL" id="MBM7635058.1"/>
    </source>
</evidence>
<proteinExistence type="predicted"/>
<reference evidence="3 4" key="1">
    <citation type="submission" date="2021-01" db="EMBL/GenBank/DDBJ databases">
        <title>Genomic Encyclopedia of Type Strains, Phase IV (KMG-IV): sequencing the most valuable type-strain genomes for metagenomic binning, comparative biology and taxonomic classification.</title>
        <authorList>
            <person name="Goeker M."/>
        </authorList>
    </citation>
    <scope>NUCLEOTIDE SEQUENCE [LARGE SCALE GENOMIC DNA]</scope>
    <source>
        <strain evidence="3 4">DSM 25540</strain>
    </source>
</reference>
<feature type="signal peptide" evidence="1">
    <location>
        <begin position="1"/>
        <end position="17"/>
    </location>
</feature>
<keyword evidence="3" id="KW-0378">Hydrolase</keyword>
<comment type="caution">
    <text evidence="3">The sequence shown here is derived from an EMBL/GenBank/DDBJ whole genome shotgun (WGS) entry which is preliminary data.</text>
</comment>
<evidence type="ECO:0000259" key="2">
    <source>
        <dbReference type="SMART" id="SM00849"/>
    </source>
</evidence>
<dbReference type="CDD" id="cd07731">
    <property type="entry name" value="ComA-like_MBL-fold"/>
    <property type="match status" value="1"/>
</dbReference>
<dbReference type="InterPro" id="IPR035681">
    <property type="entry name" value="ComA-like_MBL"/>
</dbReference>
<dbReference type="SMART" id="SM00849">
    <property type="entry name" value="Lactamase_B"/>
    <property type="match status" value="1"/>
</dbReference>
<dbReference type="PROSITE" id="PS51257">
    <property type="entry name" value="PROKAR_LIPOPROTEIN"/>
    <property type="match status" value="1"/>
</dbReference>
<name>A0ABS2PHZ9_9BACL</name>
<dbReference type="Proteomes" id="UP000741863">
    <property type="component" value="Unassembled WGS sequence"/>
</dbReference>
<feature type="chain" id="PRO_5045756144" evidence="1">
    <location>
        <begin position="18"/>
        <end position="283"/>
    </location>
</feature>
<gene>
    <name evidence="3" type="ORF">JOD17_004201</name>
</gene>
<dbReference type="InterPro" id="IPR052159">
    <property type="entry name" value="Competence_DNA_uptake"/>
</dbReference>
<keyword evidence="1" id="KW-0732">Signal</keyword>
<evidence type="ECO:0000256" key="1">
    <source>
        <dbReference type="SAM" id="SignalP"/>
    </source>
</evidence>
<organism evidence="3 4">
    <name type="scientific">Geomicrobium sediminis</name>
    <dbReference type="NCBI Taxonomy" id="1347788"/>
    <lineage>
        <taxon>Bacteria</taxon>
        <taxon>Bacillati</taxon>
        <taxon>Bacillota</taxon>
        <taxon>Bacilli</taxon>
        <taxon>Bacillales</taxon>
        <taxon>Geomicrobium</taxon>
    </lineage>
</organism>
<dbReference type="RefSeq" id="WP_204699791.1">
    <property type="nucleotide sequence ID" value="NZ_JAFBEC010000022.1"/>
</dbReference>
<dbReference type="InterPro" id="IPR001279">
    <property type="entry name" value="Metallo-B-lactamas"/>
</dbReference>